<sequence length="275" mass="30417">LSSDLPASQRSLESIDAAASHLEHSTAAFTFLASWGKSMQKKKHTLLYSPRLASERAGYGKSLVAKLARKRQEQVDFERQRQENAEQWRKQQQEAAARKREEAERAERERAELEAKILRETEERNAILREQMAADAARQTTEAAAAPAGRSRKPKQRGDEDGFISDHDNMDDAQDARRPGAASDSESERQPAAPPREKKRLARGGRNRVRSKPADGHTDDEGAGSAPTPVSKKRRGPRAGASADGAEQLPRREAGPSNDRYKSKAIISDSDISDE</sequence>
<evidence type="ECO:0000313" key="2">
    <source>
        <dbReference type="Proteomes" id="UP001140234"/>
    </source>
</evidence>
<dbReference type="EMBL" id="JANBUJ010001445">
    <property type="protein sequence ID" value="KAJ2767349.1"/>
    <property type="molecule type" value="Genomic_DNA"/>
</dbReference>
<dbReference type="Proteomes" id="UP001140234">
    <property type="component" value="Unassembled WGS sequence"/>
</dbReference>
<protein>
    <submittedName>
        <fullName evidence="1">Uncharacterized protein</fullName>
    </submittedName>
</protein>
<comment type="caution">
    <text evidence="1">The sequence shown here is derived from an EMBL/GenBank/DDBJ whole genome shotgun (WGS) entry which is preliminary data.</text>
</comment>
<gene>
    <name evidence="1" type="ORF">IWQ57_003986</name>
</gene>
<accession>A0ACC1JU47</accession>
<proteinExistence type="predicted"/>
<name>A0ACC1JU47_9FUNG</name>
<keyword evidence="2" id="KW-1185">Reference proteome</keyword>
<organism evidence="1 2">
    <name type="scientific">Coemansia nantahalensis</name>
    <dbReference type="NCBI Taxonomy" id="2789366"/>
    <lineage>
        <taxon>Eukaryota</taxon>
        <taxon>Fungi</taxon>
        <taxon>Fungi incertae sedis</taxon>
        <taxon>Zoopagomycota</taxon>
        <taxon>Kickxellomycotina</taxon>
        <taxon>Kickxellomycetes</taxon>
        <taxon>Kickxellales</taxon>
        <taxon>Kickxellaceae</taxon>
        <taxon>Coemansia</taxon>
    </lineage>
</organism>
<reference evidence="1" key="1">
    <citation type="submission" date="2022-07" db="EMBL/GenBank/DDBJ databases">
        <title>Phylogenomic reconstructions and comparative analyses of Kickxellomycotina fungi.</title>
        <authorList>
            <person name="Reynolds N.K."/>
            <person name="Stajich J.E."/>
            <person name="Barry K."/>
            <person name="Grigoriev I.V."/>
            <person name="Crous P."/>
            <person name="Smith M.E."/>
        </authorList>
    </citation>
    <scope>NUCLEOTIDE SEQUENCE</scope>
    <source>
        <strain evidence="1">CBS 109366</strain>
    </source>
</reference>
<evidence type="ECO:0000313" key="1">
    <source>
        <dbReference type="EMBL" id="KAJ2767349.1"/>
    </source>
</evidence>
<feature type="non-terminal residue" evidence="1">
    <location>
        <position position="1"/>
    </location>
</feature>